<dbReference type="KEGG" id="aman:B6F84_04370"/>
<dbReference type="RefSeq" id="WP_148691105.1">
    <property type="nucleotide sequence ID" value="NZ_CP020477.1"/>
</dbReference>
<feature type="transmembrane region" description="Helical" evidence="1">
    <location>
        <begin position="6"/>
        <end position="22"/>
    </location>
</feature>
<feature type="transmembrane region" description="Helical" evidence="1">
    <location>
        <begin position="58"/>
        <end position="78"/>
    </location>
</feature>
<keyword evidence="1" id="KW-0472">Membrane</keyword>
<accession>A0A1W6JYM4</accession>
<feature type="transmembrane region" description="Helical" evidence="1">
    <location>
        <begin position="162"/>
        <end position="179"/>
    </location>
</feature>
<feature type="transmembrane region" description="Helical" evidence="1">
    <location>
        <begin position="132"/>
        <end position="150"/>
    </location>
</feature>
<feature type="transmembrane region" description="Helical" evidence="1">
    <location>
        <begin position="226"/>
        <end position="244"/>
    </location>
</feature>
<feature type="transmembrane region" description="Helical" evidence="1">
    <location>
        <begin position="250"/>
        <end position="267"/>
    </location>
</feature>
<keyword evidence="1" id="KW-0812">Transmembrane</keyword>
<feature type="transmembrane region" description="Helical" evidence="1">
    <location>
        <begin position="85"/>
        <end position="103"/>
    </location>
</feature>
<feature type="transmembrane region" description="Helical" evidence="1">
    <location>
        <begin position="34"/>
        <end position="52"/>
    </location>
</feature>
<name>A0A1W6JYM4_9CREN</name>
<reference evidence="2 3" key="1">
    <citation type="submission" date="2017-03" db="EMBL/GenBank/DDBJ databases">
        <title>Sulfur activation and transportation mechanism of thermophilic Archaea Acidianus manzaensis YN-25.</title>
        <authorList>
            <person name="Ma Y."/>
            <person name="Yang Y."/>
            <person name="Xia J."/>
        </authorList>
    </citation>
    <scope>NUCLEOTIDE SEQUENCE [LARGE SCALE GENOMIC DNA]</scope>
    <source>
        <strain evidence="2 3">YN-25</strain>
    </source>
</reference>
<evidence type="ECO:0000313" key="2">
    <source>
        <dbReference type="EMBL" id="ARM75342.1"/>
    </source>
</evidence>
<keyword evidence="3" id="KW-1185">Reference proteome</keyword>
<feature type="transmembrane region" description="Helical" evidence="1">
    <location>
        <begin position="194"/>
        <end position="214"/>
    </location>
</feature>
<dbReference type="Proteomes" id="UP000193404">
    <property type="component" value="Chromosome"/>
</dbReference>
<dbReference type="GeneID" id="41590128"/>
<sequence>MLSPLVLAYVIYVIIMTPLLAWSIEQGLNKNNQLAFLIMIITFVNTMIFLILFSLNNYIILISTCILLLVIPITIRNLGFYKPSLITLLIFNEIIMSLLYYVILRGFSNSITALDFYGTDIPTTLISSPIQVFYALIELSNSFMFFLMIIPEIIYFSFKTKNSYPILLAILGLAGPNIASEMTHSILSLPYDPISQASILVSILSFSLTIYLFYKLLRNQITIGHFLTFIIFDILLSCSSLYYSITINEIPYGIATLLAIAFSFLNIDIKNKIDIRGKTYYILSLFPLSLIPQVLWGISISEFYYETFLSYPIGLGIGISFLSILYVISRLTKIMS</sequence>
<gene>
    <name evidence="2" type="ORF">B6F84_04370</name>
</gene>
<feature type="transmembrane region" description="Helical" evidence="1">
    <location>
        <begin position="308"/>
        <end position="328"/>
    </location>
</feature>
<dbReference type="EMBL" id="CP020477">
    <property type="protein sequence ID" value="ARM75342.1"/>
    <property type="molecule type" value="Genomic_DNA"/>
</dbReference>
<keyword evidence="1" id="KW-1133">Transmembrane helix</keyword>
<protein>
    <submittedName>
        <fullName evidence="2">Uncharacterized protein</fullName>
    </submittedName>
</protein>
<proteinExistence type="predicted"/>
<evidence type="ECO:0000256" key="1">
    <source>
        <dbReference type="SAM" id="Phobius"/>
    </source>
</evidence>
<dbReference type="AlphaFoldDB" id="A0A1W6JYM4"/>
<dbReference type="STRING" id="282676.B6F84_04370"/>
<evidence type="ECO:0000313" key="3">
    <source>
        <dbReference type="Proteomes" id="UP000193404"/>
    </source>
</evidence>
<organism evidence="2 3">
    <name type="scientific">Acidianus manzaensis</name>
    <dbReference type="NCBI Taxonomy" id="282676"/>
    <lineage>
        <taxon>Archaea</taxon>
        <taxon>Thermoproteota</taxon>
        <taxon>Thermoprotei</taxon>
        <taxon>Sulfolobales</taxon>
        <taxon>Sulfolobaceae</taxon>
        <taxon>Acidianus</taxon>
    </lineage>
</organism>
<dbReference type="OrthoDB" id="44226at2157"/>
<feature type="transmembrane region" description="Helical" evidence="1">
    <location>
        <begin position="279"/>
        <end position="296"/>
    </location>
</feature>